<feature type="domain" description="Enoyl reductase (ER)" evidence="3">
    <location>
        <begin position="11"/>
        <end position="322"/>
    </location>
</feature>
<protein>
    <submittedName>
        <fullName evidence="4">Quinone oxidoreductase</fullName>
    </submittedName>
</protein>
<dbReference type="InterPro" id="IPR011032">
    <property type="entry name" value="GroES-like_sf"/>
</dbReference>
<dbReference type="Proteomes" id="UP001254257">
    <property type="component" value="Unassembled WGS sequence"/>
</dbReference>
<dbReference type="InterPro" id="IPR047618">
    <property type="entry name" value="QOR-like"/>
</dbReference>
<evidence type="ECO:0000313" key="5">
    <source>
        <dbReference type="Proteomes" id="UP001254257"/>
    </source>
</evidence>
<evidence type="ECO:0000256" key="1">
    <source>
        <dbReference type="ARBA" id="ARBA00022857"/>
    </source>
</evidence>
<keyword evidence="5" id="KW-1185">Reference proteome</keyword>
<dbReference type="InterPro" id="IPR013154">
    <property type="entry name" value="ADH-like_N"/>
</dbReference>
<dbReference type="CDD" id="cd05286">
    <property type="entry name" value="QOR2"/>
    <property type="match status" value="1"/>
</dbReference>
<evidence type="ECO:0000256" key="2">
    <source>
        <dbReference type="ARBA" id="ARBA00023002"/>
    </source>
</evidence>
<gene>
    <name evidence="4" type="ORF">RKE40_04935</name>
</gene>
<dbReference type="Pfam" id="PF08240">
    <property type="entry name" value="ADH_N"/>
    <property type="match status" value="1"/>
</dbReference>
<dbReference type="RefSeq" id="WP_316017125.1">
    <property type="nucleotide sequence ID" value="NZ_JAWDID010000005.1"/>
</dbReference>
<dbReference type="PANTHER" id="PTHR48106:SF13">
    <property type="entry name" value="QUINONE OXIDOREDUCTASE-RELATED"/>
    <property type="match status" value="1"/>
</dbReference>
<dbReference type="InterPro" id="IPR036291">
    <property type="entry name" value="NAD(P)-bd_dom_sf"/>
</dbReference>
<dbReference type="SUPFAM" id="SSF50129">
    <property type="entry name" value="GroES-like"/>
    <property type="match status" value="1"/>
</dbReference>
<accession>A0ABU3S349</accession>
<dbReference type="Gene3D" id="3.90.180.10">
    <property type="entry name" value="Medium-chain alcohol dehydrogenases, catalytic domain"/>
    <property type="match status" value="1"/>
</dbReference>
<keyword evidence="1" id="KW-0521">NADP</keyword>
<dbReference type="Gene3D" id="3.40.50.720">
    <property type="entry name" value="NAD(P)-binding Rossmann-like Domain"/>
    <property type="match status" value="1"/>
</dbReference>
<dbReference type="SMART" id="SM00829">
    <property type="entry name" value="PKS_ER"/>
    <property type="match status" value="1"/>
</dbReference>
<comment type="caution">
    <text evidence="4">The sequence shown here is derived from an EMBL/GenBank/DDBJ whole genome shotgun (WGS) entry which is preliminary data.</text>
</comment>
<evidence type="ECO:0000313" key="4">
    <source>
        <dbReference type="EMBL" id="MDU0339209.1"/>
    </source>
</evidence>
<organism evidence="4 5">
    <name type="scientific">Bosea rubneri</name>
    <dbReference type="NCBI Taxonomy" id="3075434"/>
    <lineage>
        <taxon>Bacteria</taxon>
        <taxon>Pseudomonadati</taxon>
        <taxon>Pseudomonadota</taxon>
        <taxon>Alphaproteobacteria</taxon>
        <taxon>Hyphomicrobiales</taxon>
        <taxon>Boseaceae</taxon>
        <taxon>Bosea</taxon>
    </lineage>
</organism>
<dbReference type="SUPFAM" id="SSF51735">
    <property type="entry name" value="NAD(P)-binding Rossmann-fold domains"/>
    <property type="match status" value="1"/>
</dbReference>
<reference evidence="4 5" key="1">
    <citation type="submission" date="2023-09" db="EMBL/GenBank/DDBJ databases">
        <title>Whole genome shotgun sequencing (WGS) of Bosea sp. ZW T0_25, isolated from stored onions (Allium cepa).</title>
        <authorList>
            <person name="Stoll D.A."/>
            <person name="Huch M."/>
        </authorList>
    </citation>
    <scope>NUCLEOTIDE SEQUENCE [LARGE SCALE GENOMIC DNA]</scope>
    <source>
        <strain evidence="4 5">ZW T0_25</strain>
    </source>
</reference>
<dbReference type="InterPro" id="IPR020843">
    <property type="entry name" value="ER"/>
</dbReference>
<dbReference type="EMBL" id="JAWDID010000005">
    <property type="protein sequence ID" value="MDU0339209.1"/>
    <property type="molecule type" value="Genomic_DNA"/>
</dbReference>
<evidence type="ECO:0000259" key="3">
    <source>
        <dbReference type="SMART" id="SM00829"/>
    </source>
</evidence>
<dbReference type="Pfam" id="PF00107">
    <property type="entry name" value="ADH_zinc_N"/>
    <property type="match status" value="1"/>
</dbReference>
<keyword evidence="2" id="KW-0560">Oxidoreductase</keyword>
<dbReference type="InterPro" id="IPR013149">
    <property type="entry name" value="ADH-like_C"/>
</dbReference>
<dbReference type="PANTHER" id="PTHR48106">
    <property type="entry name" value="QUINONE OXIDOREDUCTASE PIG3-RELATED"/>
    <property type="match status" value="1"/>
</dbReference>
<name>A0ABU3S349_9HYPH</name>
<sequence>MSGAIILQQHGGPDVLEWVDLDPGKPGQGEVLLRHTAIGLNFIDIYVRTGLYKMGTMPCTPGMEAAGVVEAVGPGVTGFGVGDRVAYVTGAPGAYVERRVMNAAALVKLPDDISDDQAAALMLKGMTAEMLLFRMTQAKAGDAVLIHAVAGGVGLLLAAWAKSLGCIVIGAASSDEKAAKAQAAGADHVIVTSREDVATRVQELTGGRGCHCVYDGVGKDTFEASLAAVAEFGHIVSYGNASGPVPPFAIAGLAPKCATLSRPSIFPFIKDRARLEAMSSNLFEAMRRGVVTAEIDQVFALKDAAAAQSALESRRTTGQTILRP</sequence>
<proteinExistence type="predicted"/>